<evidence type="ECO:0000313" key="5">
    <source>
        <dbReference type="EnsemblMetazoa" id="PHUM087830-PA"/>
    </source>
</evidence>
<dbReference type="Pfam" id="PF00685">
    <property type="entry name" value="Sulfotransfer_1"/>
    <property type="match status" value="1"/>
</dbReference>
<comment type="similarity">
    <text evidence="1">Belongs to the sulfotransferase 1 family.</text>
</comment>
<dbReference type="EnsemblMetazoa" id="PHUM087830-RA">
    <property type="protein sequence ID" value="PHUM087830-PA"/>
    <property type="gene ID" value="PHUM087830"/>
</dbReference>
<dbReference type="GO" id="GO:0008146">
    <property type="term" value="F:sulfotransferase activity"/>
    <property type="evidence" value="ECO:0007669"/>
    <property type="project" value="InterPro"/>
</dbReference>
<dbReference type="CTD" id="8231661"/>
<dbReference type="Proteomes" id="UP000009046">
    <property type="component" value="Unassembled WGS sequence"/>
</dbReference>
<dbReference type="InParanoid" id="E0VCJ4"/>
<accession>E0VCJ4</accession>
<evidence type="ECO:0000256" key="2">
    <source>
        <dbReference type="ARBA" id="ARBA00022679"/>
    </source>
</evidence>
<dbReference type="VEuPathDB" id="VectorBase:PHUM087830"/>
<evidence type="ECO:0000313" key="4">
    <source>
        <dbReference type="EMBL" id="EEB11100.1"/>
    </source>
</evidence>
<dbReference type="SUPFAM" id="SSF52540">
    <property type="entry name" value="P-loop containing nucleoside triphosphate hydrolases"/>
    <property type="match status" value="1"/>
</dbReference>
<dbReference type="AlphaFoldDB" id="E0VCJ4"/>
<dbReference type="OrthoDB" id="205623at2759"/>
<organism>
    <name type="scientific">Pediculus humanus subsp. corporis</name>
    <name type="common">Body louse</name>
    <dbReference type="NCBI Taxonomy" id="121224"/>
    <lineage>
        <taxon>Eukaryota</taxon>
        <taxon>Metazoa</taxon>
        <taxon>Ecdysozoa</taxon>
        <taxon>Arthropoda</taxon>
        <taxon>Hexapoda</taxon>
        <taxon>Insecta</taxon>
        <taxon>Pterygota</taxon>
        <taxon>Neoptera</taxon>
        <taxon>Paraneoptera</taxon>
        <taxon>Psocodea</taxon>
        <taxon>Troctomorpha</taxon>
        <taxon>Phthiraptera</taxon>
        <taxon>Anoplura</taxon>
        <taxon>Pediculidae</taxon>
        <taxon>Pediculus</taxon>
    </lineage>
</organism>
<feature type="domain" description="Sulfotransferase" evidence="3">
    <location>
        <begin position="61"/>
        <end position="315"/>
    </location>
</feature>
<dbReference type="eggNOG" id="KOG1584">
    <property type="taxonomic scope" value="Eukaryota"/>
</dbReference>
<reference evidence="5" key="3">
    <citation type="submission" date="2021-02" db="UniProtKB">
        <authorList>
            <consortium name="EnsemblMetazoa"/>
        </authorList>
    </citation>
    <scope>IDENTIFICATION</scope>
    <source>
        <strain evidence="5">USDA</strain>
    </source>
</reference>
<keyword evidence="6" id="KW-1185">Reference proteome</keyword>
<gene>
    <name evidence="5" type="primary">8231661</name>
    <name evidence="4" type="ORF">Phum_PHUM087830</name>
</gene>
<dbReference type="Gene3D" id="3.40.50.300">
    <property type="entry name" value="P-loop containing nucleotide triphosphate hydrolases"/>
    <property type="match status" value="1"/>
</dbReference>
<protein>
    <recommendedName>
        <fullName evidence="3">Sulfotransferase domain-containing protein</fullName>
    </recommendedName>
</protein>
<dbReference type="PANTHER" id="PTHR11783">
    <property type="entry name" value="SULFOTRANSFERASE SULT"/>
    <property type="match status" value="1"/>
</dbReference>
<dbReference type="EMBL" id="AAZO01001047">
    <property type="status" value="NOT_ANNOTATED_CDS"/>
    <property type="molecule type" value="Genomic_DNA"/>
</dbReference>
<sequence>MEKIIKFTFVPINDVFTQDVKNNSDPNRYSNPEIEVHPSKCVLPNKFKESFEKIYNFQVFPDDVWIITYPKSGTTWSQEMIWLLVNNLDYKTAKTVHLRERCPFLESDGKENGTPKTIEISANLKRPRCIKSHLPVELLPKGIWTVKPKVIYVSRDPRDVVISYYHHYRLWNGYRGTLENFTKAFLADRHVYSPFWNHLLGFWNMKDKSHVLCNSYEDMKRDLSSVIKKTAKFLNVNITDEQVEILKNHLSFKSMKNNDLVNFLDFGNLAKQETKIEDDELMFIRKGESGQWLNTFQNDTLEKFKIWTSENLKGTQYKEYPYSAK</sequence>
<dbReference type="HOGENOM" id="CLU_027239_1_1_1"/>
<dbReference type="InterPro" id="IPR027417">
    <property type="entry name" value="P-loop_NTPase"/>
</dbReference>
<dbReference type="OMA" id="REGWWEP"/>
<dbReference type="GeneID" id="8231661"/>
<dbReference type="InterPro" id="IPR000863">
    <property type="entry name" value="Sulfotransferase_dom"/>
</dbReference>
<proteinExistence type="inferred from homology"/>
<evidence type="ECO:0000256" key="1">
    <source>
        <dbReference type="ARBA" id="ARBA00005771"/>
    </source>
</evidence>
<evidence type="ECO:0000313" key="6">
    <source>
        <dbReference type="Proteomes" id="UP000009046"/>
    </source>
</evidence>
<reference evidence="4" key="2">
    <citation type="submission" date="2007-04" db="EMBL/GenBank/DDBJ databases">
        <title>The genome of the human body louse.</title>
        <authorList>
            <consortium name="The Human Body Louse Genome Consortium"/>
            <person name="Kirkness E."/>
            <person name="Walenz B."/>
            <person name="Hass B."/>
            <person name="Bruggner R."/>
            <person name="Strausberg R."/>
        </authorList>
    </citation>
    <scope>NUCLEOTIDE SEQUENCE</scope>
    <source>
        <strain evidence="4">USDA</strain>
    </source>
</reference>
<keyword evidence="2" id="KW-0808">Transferase</keyword>
<reference evidence="4" key="1">
    <citation type="submission" date="2007-04" db="EMBL/GenBank/DDBJ databases">
        <title>Annotation of Pediculus humanus corporis strain USDA.</title>
        <authorList>
            <person name="Kirkness E."/>
            <person name="Hannick L."/>
            <person name="Hass B."/>
            <person name="Bruggner R."/>
            <person name="Lawson D."/>
            <person name="Bidwell S."/>
            <person name="Joardar V."/>
            <person name="Caler E."/>
            <person name="Walenz B."/>
            <person name="Inman J."/>
            <person name="Schobel S."/>
            <person name="Galinsky K."/>
            <person name="Amedeo P."/>
            <person name="Strausberg R."/>
        </authorList>
    </citation>
    <scope>NUCLEOTIDE SEQUENCE</scope>
    <source>
        <strain evidence="4">USDA</strain>
    </source>
</reference>
<name>E0VCJ4_PEDHC</name>
<dbReference type="EMBL" id="DS235053">
    <property type="protein sequence ID" value="EEB11100.1"/>
    <property type="molecule type" value="Genomic_DNA"/>
</dbReference>
<evidence type="ECO:0000259" key="3">
    <source>
        <dbReference type="Pfam" id="PF00685"/>
    </source>
</evidence>
<dbReference type="FunCoup" id="E0VCJ4">
    <property type="interactions" value="13"/>
</dbReference>
<dbReference type="KEGG" id="phu:Phum_PHUM087830"/>
<dbReference type="RefSeq" id="XP_002423838.1">
    <property type="nucleotide sequence ID" value="XM_002423793.1"/>
</dbReference>